<proteinExistence type="predicted"/>
<evidence type="ECO:0000313" key="1">
    <source>
        <dbReference type="EMBL" id="KAH6927634.1"/>
    </source>
</evidence>
<protein>
    <submittedName>
        <fullName evidence="1">Uncharacterized protein</fullName>
    </submittedName>
</protein>
<comment type="caution">
    <text evidence="1">The sequence shown here is derived from an EMBL/GenBank/DDBJ whole genome shotgun (WGS) entry which is preliminary data.</text>
</comment>
<evidence type="ECO:0000313" key="2">
    <source>
        <dbReference type="Proteomes" id="UP000821845"/>
    </source>
</evidence>
<dbReference type="Proteomes" id="UP000821845">
    <property type="component" value="Chromosome 6"/>
</dbReference>
<reference evidence="1" key="1">
    <citation type="submission" date="2020-05" db="EMBL/GenBank/DDBJ databases">
        <title>Large-scale comparative analyses of tick genomes elucidate their genetic diversity and vector capacities.</title>
        <authorList>
            <person name="Jia N."/>
            <person name="Wang J."/>
            <person name="Shi W."/>
            <person name="Du L."/>
            <person name="Sun Y."/>
            <person name="Zhan W."/>
            <person name="Jiang J."/>
            <person name="Wang Q."/>
            <person name="Zhang B."/>
            <person name="Ji P."/>
            <person name="Sakyi L.B."/>
            <person name="Cui X."/>
            <person name="Yuan T."/>
            <person name="Jiang B."/>
            <person name="Yang W."/>
            <person name="Lam T.T.-Y."/>
            <person name="Chang Q."/>
            <person name="Ding S."/>
            <person name="Wang X."/>
            <person name="Zhu J."/>
            <person name="Ruan X."/>
            <person name="Zhao L."/>
            <person name="Wei J."/>
            <person name="Que T."/>
            <person name="Du C."/>
            <person name="Cheng J."/>
            <person name="Dai P."/>
            <person name="Han X."/>
            <person name="Huang E."/>
            <person name="Gao Y."/>
            <person name="Liu J."/>
            <person name="Shao H."/>
            <person name="Ye R."/>
            <person name="Li L."/>
            <person name="Wei W."/>
            <person name="Wang X."/>
            <person name="Wang C."/>
            <person name="Yang T."/>
            <person name="Huo Q."/>
            <person name="Li W."/>
            <person name="Guo W."/>
            <person name="Chen H."/>
            <person name="Zhou L."/>
            <person name="Ni X."/>
            <person name="Tian J."/>
            <person name="Zhou Y."/>
            <person name="Sheng Y."/>
            <person name="Liu T."/>
            <person name="Pan Y."/>
            <person name="Xia L."/>
            <person name="Li J."/>
            <person name="Zhao F."/>
            <person name="Cao W."/>
        </authorList>
    </citation>
    <scope>NUCLEOTIDE SEQUENCE</scope>
    <source>
        <strain evidence="1">Hyas-2018</strain>
    </source>
</reference>
<keyword evidence="2" id="KW-1185">Reference proteome</keyword>
<name>A0ACB7S1Q3_HYAAI</name>
<gene>
    <name evidence="1" type="ORF">HPB50_006339</name>
</gene>
<organism evidence="1 2">
    <name type="scientific">Hyalomma asiaticum</name>
    <name type="common">Tick</name>
    <dbReference type="NCBI Taxonomy" id="266040"/>
    <lineage>
        <taxon>Eukaryota</taxon>
        <taxon>Metazoa</taxon>
        <taxon>Ecdysozoa</taxon>
        <taxon>Arthropoda</taxon>
        <taxon>Chelicerata</taxon>
        <taxon>Arachnida</taxon>
        <taxon>Acari</taxon>
        <taxon>Parasitiformes</taxon>
        <taxon>Ixodida</taxon>
        <taxon>Ixodoidea</taxon>
        <taxon>Ixodidae</taxon>
        <taxon>Hyalomminae</taxon>
        <taxon>Hyalomma</taxon>
    </lineage>
</organism>
<accession>A0ACB7S1Q3</accession>
<dbReference type="EMBL" id="CM023486">
    <property type="protein sequence ID" value="KAH6927634.1"/>
    <property type="molecule type" value="Genomic_DNA"/>
</dbReference>
<sequence length="126" mass="13443">MERSKVIHQNAERTALKRRAPGALSEGAVEKMNAQHLPPPGSRSVSSPLSPLPQTKALDWPARSVTSGPLCQSPPSLAPPSPPDLAPKRAVALAEAFRWRTRRTGSEAVNKTRPSAGGVQMARARP</sequence>